<accession>A0A9W3BR81</accession>
<sequence>MGEIVAAKSNIKSSGTSIQCPLLNDTNYTVWRMRMEAALRVHKVWEAIDPGEAKGEKNDVARALLFQSIPEALILQVGNLVTAKEIWEAISTRHMGADRVRKARLQTLIADFSRLKMKDTDSIDSFVGKIRELSTKSAALGQIIEEPKIVLRMLWDVYKPMKKELLKMKPRNKKIRKKVSSCTLMLIHRGKHKRDTNHQEAEAEEVVMVIEKEVADVKVIRVEDIIRTVVIIKRDASKVVCFRCDKVGHFAMHCPDRLLKLQETNENEAETTHEADELVMNEVVFLNGRNVIPSKLNTSSSIHNLWYLDNGASNHMTGNLEFFSKIDKRVTGKVRFGDDSRIDIEGKGSIIFLTKNGERKELSDCYFIPDLRSNILSLGQATESGCEIIGESKESSESTIKWLWR</sequence>
<keyword evidence="1" id="KW-0479">Metal-binding</keyword>
<keyword evidence="3" id="KW-1185">Reference proteome</keyword>
<protein>
    <submittedName>
        <fullName evidence="4">Uncharacterized protein LOC130494883</fullName>
    </submittedName>
</protein>
<evidence type="ECO:0000256" key="1">
    <source>
        <dbReference type="PROSITE-ProRule" id="PRU00047"/>
    </source>
</evidence>
<dbReference type="GO" id="GO:0008270">
    <property type="term" value="F:zinc ion binding"/>
    <property type="evidence" value="ECO:0007669"/>
    <property type="project" value="UniProtKB-KW"/>
</dbReference>
<dbReference type="PANTHER" id="PTHR35317">
    <property type="entry name" value="OS04G0629600 PROTEIN"/>
    <property type="match status" value="1"/>
</dbReference>
<name>A0A9W3BR81_RAPSA</name>
<dbReference type="GeneID" id="130494883"/>
<proteinExistence type="predicted"/>
<dbReference type="PROSITE" id="PS50158">
    <property type="entry name" value="ZF_CCHC"/>
    <property type="match status" value="1"/>
</dbReference>
<dbReference type="Pfam" id="PF13961">
    <property type="entry name" value="DUF4219"/>
    <property type="match status" value="1"/>
</dbReference>
<gene>
    <name evidence="4" type="primary">LOC130494883</name>
</gene>
<dbReference type="GO" id="GO:0003676">
    <property type="term" value="F:nucleic acid binding"/>
    <property type="evidence" value="ECO:0007669"/>
    <property type="project" value="InterPro"/>
</dbReference>
<evidence type="ECO:0000313" key="4">
    <source>
        <dbReference type="RefSeq" id="XP_056841688.1"/>
    </source>
</evidence>
<dbReference type="InterPro" id="IPR025314">
    <property type="entry name" value="DUF4219"/>
</dbReference>
<dbReference type="OrthoDB" id="1739705at2759"/>
<reference evidence="4" key="2">
    <citation type="submission" date="2025-08" db="UniProtKB">
        <authorList>
            <consortium name="RefSeq"/>
        </authorList>
    </citation>
    <scope>IDENTIFICATION</scope>
    <source>
        <tissue evidence="4">Leaf</tissue>
    </source>
</reference>
<keyword evidence="1" id="KW-0863">Zinc-finger</keyword>
<dbReference type="Gene3D" id="4.10.60.10">
    <property type="entry name" value="Zinc finger, CCHC-type"/>
    <property type="match status" value="1"/>
</dbReference>
<dbReference type="SUPFAM" id="SSF57756">
    <property type="entry name" value="Retrovirus zinc finger-like domains"/>
    <property type="match status" value="1"/>
</dbReference>
<evidence type="ECO:0000313" key="3">
    <source>
        <dbReference type="Proteomes" id="UP000504610"/>
    </source>
</evidence>
<keyword evidence="1" id="KW-0862">Zinc</keyword>
<dbReference type="InterPro" id="IPR036875">
    <property type="entry name" value="Znf_CCHC_sf"/>
</dbReference>
<dbReference type="Pfam" id="PF14223">
    <property type="entry name" value="Retrotran_gag_2"/>
    <property type="match status" value="1"/>
</dbReference>
<dbReference type="Pfam" id="PF22936">
    <property type="entry name" value="Pol_BBD"/>
    <property type="match status" value="1"/>
</dbReference>
<dbReference type="KEGG" id="rsz:130494883"/>
<reference evidence="3" key="1">
    <citation type="journal article" date="2019" name="Database">
        <title>The radish genome database (RadishGD): an integrated information resource for radish genomics.</title>
        <authorList>
            <person name="Yu H.J."/>
            <person name="Baek S."/>
            <person name="Lee Y.J."/>
            <person name="Cho A."/>
            <person name="Mun J.H."/>
        </authorList>
    </citation>
    <scope>NUCLEOTIDE SEQUENCE [LARGE SCALE GENOMIC DNA]</scope>
    <source>
        <strain evidence="3">cv. WK10039</strain>
    </source>
</reference>
<dbReference type="AlphaFoldDB" id="A0A9W3BR81"/>
<dbReference type="PANTHER" id="PTHR35317:SF44">
    <property type="entry name" value="RNA-DIRECTED DNA POLYMERASE"/>
    <property type="match status" value="1"/>
</dbReference>
<dbReference type="Proteomes" id="UP000504610">
    <property type="component" value="Chromosome 5"/>
</dbReference>
<dbReference type="RefSeq" id="XP_056841688.1">
    <property type="nucleotide sequence ID" value="XM_056985708.1"/>
</dbReference>
<organism evidence="3 4">
    <name type="scientific">Raphanus sativus</name>
    <name type="common">Radish</name>
    <name type="synonym">Raphanus raphanistrum var. sativus</name>
    <dbReference type="NCBI Taxonomy" id="3726"/>
    <lineage>
        <taxon>Eukaryota</taxon>
        <taxon>Viridiplantae</taxon>
        <taxon>Streptophyta</taxon>
        <taxon>Embryophyta</taxon>
        <taxon>Tracheophyta</taxon>
        <taxon>Spermatophyta</taxon>
        <taxon>Magnoliopsida</taxon>
        <taxon>eudicotyledons</taxon>
        <taxon>Gunneridae</taxon>
        <taxon>Pentapetalae</taxon>
        <taxon>rosids</taxon>
        <taxon>malvids</taxon>
        <taxon>Brassicales</taxon>
        <taxon>Brassicaceae</taxon>
        <taxon>Brassiceae</taxon>
        <taxon>Raphanus</taxon>
    </lineage>
</organism>
<dbReference type="InterPro" id="IPR054722">
    <property type="entry name" value="PolX-like_BBD"/>
</dbReference>
<feature type="domain" description="CCHC-type" evidence="2">
    <location>
        <begin position="241"/>
        <end position="256"/>
    </location>
</feature>
<dbReference type="InterPro" id="IPR001878">
    <property type="entry name" value="Znf_CCHC"/>
</dbReference>
<evidence type="ECO:0000259" key="2">
    <source>
        <dbReference type="PROSITE" id="PS50158"/>
    </source>
</evidence>
<dbReference type="SMART" id="SM00343">
    <property type="entry name" value="ZnF_C2HC"/>
    <property type="match status" value="1"/>
</dbReference>